<reference evidence="1 2" key="1">
    <citation type="submission" date="2014-02" db="EMBL/GenBank/DDBJ databases">
        <title>The small core and large imbalanced accessory genome model reveals a collaborative survival strategy of Sorangium cellulosum strains in nature.</title>
        <authorList>
            <person name="Han K."/>
            <person name="Peng R."/>
            <person name="Blom J."/>
            <person name="Li Y.-Z."/>
        </authorList>
    </citation>
    <scope>NUCLEOTIDE SEQUENCE [LARGE SCALE GENOMIC DNA]</scope>
    <source>
        <strain evidence="1 2">So0008-312</strain>
    </source>
</reference>
<dbReference type="SUPFAM" id="SSF52540">
    <property type="entry name" value="P-loop containing nucleoside triphosphate hydrolases"/>
    <property type="match status" value="1"/>
</dbReference>
<dbReference type="OrthoDB" id="581105at2"/>
<evidence type="ECO:0008006" key="3">
    <source>
        <dbReference type="Google" id="ProtNLM"/>
    </source>
</evidence>
<accession>A0A150PZN3</accession>
<comment type="caution">
    <text evidence="1">The sequence shown here is derived from an EMBL/GenBank/DDBJ whole genome shotgun (WGS) entry which is preliminary data.</text>
</comment>
<proteinExistence type="predicted"/>
<evidence type="ECO:0000313" key="1">
    <source>
        <dbReference type="EMBL" id="KYF61142.1"/>
    </source>
</evidence>
<gene>
    <name evidence="1" type="ORF">BE15_06070</name>
</gene>
<dbReference type="EMBL" id="JEMA01001216">
    <property type="protein sequence ID" value="KYF61142.1"/>
    <property type="molecule type" value="Genomic_DNA"/>
</dbReference>
<name>A0A150PZN3_SORCE</name>
<protein>
    <recommendedName>
        <fullName evidence="3">AAA+ ATPase domain-containing protein</fullName>
    </recommendedName>
</protein>
<dbReference type="PANTHER" id="PTHR47691">
    <property type="entry name" value="REGULATOR-RELATED"/>
    <property type="match status" value="1"/>
</dbReference>
<dbReference type="PANTHER" id="PTHR47691:SF3">
    <property type="entry name" value="HTH-TYPE TRANSCRIPTIONAL REGULATOR RV0890C-RELATED"/>
    <property type="match status" value="1"/>
</dbReference>
<organism evidence="1 2">
    <name type="scientific">Sorangium cellulosum</name>
    <name type="common">Polyangium cellulosum</name>
    <dbReference type="NCBI Taxonomy" id="56"/>
    <lineage>
        <taxon>Bacteria</taxon>
        <taxon>Pseudomonadati</taxon>
        <taxon>Myxococcota</taxon>
        <taxon>Polyangia</taxon>
        <taxon>Polyangiales</taxon>
        <taxon>Polyangiaceae</taxon>
        <taxon>Sorangium</taxon>
    </lineage>
</organism>
<dbReference type="InterPro" id="IPR027417">
    <property type="entry name" value="P-loop_NTPase"/>
</dbReference>
<evidence type="ECO:0000313" key="2">
    <source>
        <dbReference type="Proteomes" id="UP000075260"/>
    </source>
</evidence>
<dbReference type="RefSeq" id="WP_061613175.1">
    <property type="nucleotide sequence ID" value="NZ_JEMA01001216.1"/>
</dbReference>
<dbReference type="Proteomes" id="UP000075260">
    <property type="component" value="Unassembled WGS sequence"/>
</dbReference>
<dbReference type="Gene3D" id="3.40.50.300">
    <property type="entry name" value="P-loop containing nucleotide triphosphate hydrolases"/>
    <property type="match status" value="1"/>
</dbReference>
<dbReference type="AlphaFoldDB" id="A0A150PZN3"/>
<sequence length="359" mass="39102">MTASPYVFPPPPPSLRGRRRELATLTAALRASRPTRIALVGTGGSGKSTLACALGHRLARELPGGIHWFRVGAWDARTLVGMLSLRFGAGPSPSLPALRRRLRALGEMLIVLDNHEHDRAVAELLDDLRDEAVTWVITARRCLVAGVSIFPVIAPLVTSGQSPFPAVASLTRLLRWNPVSLELADAIVTSGAADADELRGWLVAGGVDRVQVIDHEDDLPEVGLLVAWVFRGLAPAARRMLAVLAHSNGDHIDEASLAQLARAGRSAGDALASLRRFRLVQEPFAGRFALHATVRHAVLKRTQLDQRRFFEHYVALLERSPERLDLEQTHLFAAMDYAHDTGSVAAAIRVNELFSRLSL</sequence>